<dbReference type="PANTHER" id="PTHR46599">
    <property type="entry name" value="PIGGYBAC TRANSPOSABLE ELEMENT-DERIVED PROTEIN 4"/>
    <property type="match status" value="1"/>
</dbReference>
<organism evidence="3 4">
    <name type="scientific">Eumeta variegata</name>
    <name type="common">Bagworm moth</name>
    <name type="synonym">Eumeta japonica</name>
    <dbReference type="NCBI Taxonomy" id="151549"/>
    <lineage>
        <taxon>Eukaryota</taxon>
        <taxon>Metazoa</taxon>
        <taxon>Ecdysozoa</taxon>
        <taxon>Arthropoda</taxon>
        <taxon>Hexapoda</taxon>
        <taxon>Insecta</taxon>
        <taxon>Pterygota</taxon>
        <taxon>Neoptera</taxon>
        <taxon>Endopterygota</taxon>
        <taxon>Lepidoptera</taxon>
        <taxon>Glossata</taxon>
        <taxon>Ditrysia</taxon>
        <taxon>Tineoidea</taxon>
        <taxon>Psychidae</taxon>
        <taxon>Oiketicinae</taxon>
        <taxon>Eumeta</taxon>
    </lineage>
</organism>
<accession>A0A4C1TPU0</accession>
<dbReference type="EMBL" id="BGZK01000075">
    <property type="protein sequence ID" value="GBP15968.1"/>
    <property type="molecule type" value="Genomic_DNA"/>
</dbReference>
<dbReference type="Pfam" id="PF13843">
    <property type="entry name" value="DDE_Tnp_1_7"/>
    <property type="match status" value="1"/>
</dbReference>
<dbReference type="STRING" id="151549.A0A4C1TPU0"/>
<dbReference type="OrthoDB" id="6770266at2759"/>
<dbReference type="InterPro" id="IPR029526">
    <property type="entry name" value="PGBD"/>
</dbReference>
<feature type="transmembrane region" description="Helical" evidence="1">
    <location>
        <begin position="184"/>
        <end position="205"/>
    </location>
</feature>
<dbReference type="PANTHER" id="PTHR46599:SF6">
    <property type="entry name" value="DUAL SPECIFICITY PHOSPHATASE 26"/>
    <property type="match status" value="1"/>
</dbReference>
<keyword evidence="4" id="KW-1185">Reference proteome</keyword>
<evidence type="ECO:0000313" key="4">
    <source>
        <dbReference type="Proteomes" id="UP000299102"/>
    </source>
</evidence>
<feature type="domain" description="PiggyBac transposable element-derived protein" evidence="2">
    <location>
        <begin position="2"/>
        <end position="201"/>
    </location>
</feature>
<sequence>MYIPKKPAKYGLKIILACDVNSKYMFDACPYLGKNSQVPTELLGAHYCKLLTQTIHGTNRNITADSWFMSVPLAEQLLAEPYKLTFLGTIKANKKEIPSEFKHDTFRRIGASIFGFHDKLTLVSFKPNPQKTVLLISTMHDEPAIDPVSKKPFIITAYNKTKGAVDTFDQMCGHLSCNRKTRRWPLCIFYGMINMAVLNSFILHVDNSRTRKIKPMNRRACMKALSDDLIHPRCAIRGEDRKKMRKRVREAIDDVLNVEYAQNMEENIIKKKEREACATHAQQKKGT</sequence>
<dbReference type="Proteomes" id="UP000299102">
    <property type="component" value="Unassembled WGS sequence"/>
</dbReference>
<keyword evidence="1" id="KW-1133">Transmembrane helix</keyword>
<evidence type="ECO:0000313" key="3">
    <source>
        <dbReference type="EMBL" id="GBP15968.1"/>
    </source>
</evidence>
<keyword evidence="1" id="KW-0812">Transmembrane</keyword>
<name>A0A4C1TPU0_EUMVA</name>
<comment type="caution">
    <text evidence="3">The sequence shown here is derived from an EMBL/GenBank/DDBJ whole genome shotgun (WGS) entry which is preliminary data.</text>
</comment>
<evidence type="ECO:0000259" key="2">
    <source>
        <dbReference type="Pfam" id="PF13843"/>
    </source>
</evidence>
<evidence type="ECO:0000256" key="1">
    <source>
        <dbReference type="SAM" id="Phobius"/>
    </source>
</evidence>
<dbReference type="AlphaFoldDB" id="A0A4C1TPU0"/>
<proteinExistence type="predicted"/>
<reference evidence="3 4" key="1">
    <citation type="journal article" date="2019" name="Commun. Biol.">
        <title>The bagworm genome reveals a unique fibroin gene that provides high tensile strength.</title>
        <authorList>
            <person name="Kono N."/>
            <person name="Nakamura H."/>
            <person name="Ohtoshi R."/>
            <person name="Tomita M."/>
            <person name="Numata K."/>
            <person name="Arakawa K."/>
        </authorList>
    </citation>
    <scope>NUCLEOTIDE SEQUENCE [LARGE SCALE GENOMIC DNA]</scope>
</reference>
<keyword evidence="1" id="KW-0472">Membrane</keyword>
<gene>
    <name evidence="3" type="primary">PGBD4</name>
    <name evidence="3" type="ORF">EVAR_12548_1</name>
</gene>
<protein>
    <submittedName>
        <fullName evidence="3">PiggyBac transposable element-derived protein 4</fullName>
    </submittedName>
</protein>